<accession>A0AAV5THW7</accession>
<organism evidence="1 2">
    <name type="scientific">Pristionchus entomophagus</name>
    <dbReference type="NCBI Taxonomy" id="358040"/>
    <lineage>
        <taxon>Eukaryota</taxon>
        <taxon>Metazoa</taxon>
        <taxon>Ecdysozoa</taxon>
        <taxon>Nematoda</taxon>
        <taxon>Chromadorea</taxon>
        <taxon>Rhabditida</taxon>
        <taxon>Rhabditina</taxon>
        <taxon>Diplogasteromorpha</taxon>
        <taxon>Diplogasteroidea</taxon>
        <taxon>Neodiplogasteridae</taxon>
        <taxon>Pristionchus</taxon>
    </lineage>
</organism>
<dbReference type="Pfam" id="PF13896">
    <property type="entry name" value="Glyco_transf_49"/>
    <property type="match status" value="1"/>
</dbReference>
<reference evidence="1" key="1">
    <citation type="submission" date="2023-10" db="EMBL/GenBank/DDBJ databases">
        <title>Genome assembly of Pristionchus species.</title>
        <authorList>
            <person name="Yoshida K."/>
            <person name="Sommer R.J."/>
        </authorList>
    </citation>
    <scope>NUCLEOTIDE SEQUENCE</scope>
    <source>
        <strain evidence="1">RS0144</strain>
    </source>
</reference>
<dbReference type="AlphaFoldDB" id="A0AAV5THW7"/>
<dbReference type="PANTHER" id="PTHR47411">
    <property type="entry name" value="B3GNT1, BETA-1,3-N-ACETYLGUCOSAMINYLTRANSFERASE 1, HOMOLOG"/>
    <property type="match status" value="1"/>
</dbReference>
<sequence>MLETFGRLSDNSLASMVAVHLLCSVSPEYSDAEERAAAYPINVVRNIARQFTTTRFLLIGDMDHLFSVDFERKMREIAARTLEVGKKRVLVYRFFEIEEEESVVRRHRIGKAALRELLNSDKAIVFHSLINMTNGHEIPKLEEWLEGDEKEHPGIFDAHLKYDRREWEPQIVFTRDVPMHDESFPYRIRNNLALVR</sequence>
<dbReference type="EMBL" id="BTSX01000004">
    <property type="protein sequence ID" value="GMS93819.1"/>
    <property type="molecule type" value="Genomic_DNA"/>
</dbReference>
<evidence type="ECO:0000313" key="1">
    <source>
        <dbReference type="EMBL" id="GMS93819.1"/>
    </source>
</evidence>
<comment type="caution">
    <text evidence="1">The sequence shown here is derived from an EMBL/GenBank/DDBJ whole genome shotgun (WGS) entry which is preliminary data.</text>
</comment>
<dbReference type="Proteomes" id="UP001432027">
    <property type="component" value="Unassembled WGS sequence"/>
</dbReference>
<feature type="non-terminal residue" evidence="1">
    <location>
        <position position="196"/>
    </location>
</feature>
<evidence type="ECO:0000313" key="2">
    <source>
        <dbReference type="Proteomes" id="UP001432027"/>
    </source>
</evidence>
<protein>
    <submittedName>
        <fullName evidence="1">Uncharacterized protein</fullName>
    </submittedName>
</protein>
<proteinExistence type="predicted"/>
<dbReference type="PANTHER" id="PTHR47411:SF3">
    <property type="entry name" value="I-BETA-1,3-N-ACETYLGLUCOSAMINYLTRANSFERASE"/>
    <property type="match status" value="1"/>
</dbReference>
<keyword evidence="2" id="KW-1185">Reference proteome</keyword>
<gene>
    <name evidence="1" type="ORF">PENTCL1PPCAC_15994</name>
</gene>
<name>A0AAV5THW7_9BILA</name>